<comment type="cofactor">
    <cofactor evidence="2">
        <name>Mn(2+)</name>
        <dbReference type="ChEBI" id="CHEBI:29035"/>
    </cofactor>
</comment>
<dbReference type="EC" id="5.1.3.1" evidence="7"/>
<dbReference type="GO" id="GO:0006098">
    <property type="term" value="P:pentose-phosphate shunt"/>
    <property type="evidence" value="ECO:0007669"/>
    <property type="project" value="InterPro"/>
</dbReference>
<evidence type="ECO:0000256" key="1">
    <source>
        <dbReference type="ARBA" id="ARBA00001782"/>
    </source>
</evidence>
<dbReference type="Gene3D" id="3.20.20.70">
    <property type="entry name" value="Aldolase class I"/>
    <property type="match status" value="1"/>
</dbReference>
<dbReference type="CDD" id="cd00429">
    <property type="entry name" value="RPE"/>
    <property type="match status" value="1"/>
</dbReference>
<comment type="cofactor">
    <cofactor evidence="4">
        <name>Zn(2+)</name>
        <dbReference type="ChEBI" id="CHEBI:29105"/>
    </cofactor>
</comment>
<gene>
    <name evidence="10" type="ORF">UFOPK3555_00487</name>
</gene>
<comment type="catalytic activity">
    <reaction evidence="1">
        <text>D-ribulose 5-phosphate = D-xylulose 5-phosphate</text>
        <dbReference type="Rhea" id="RHEA:13677"/>
        <dbReference type="ChEBI" id="CHEBI:57737"/>
        <dbReference type="ChEBI" id="CHEBI:58121"/>
        <dbReference type="EC" id="5.1.3.1"/>
    </reaction>
</comment>
<protein>
    <recommendedName>
        <fullName evidence="7">ribulose-phosphate 3-epimerase</fullName>
        <ecNumber evidence="7">5.1.3.1</ecNumber>
    </recommendedName>
</protein>
<evidence type="ECO:0000256" key="8">
    <source>
        <dbReference type="ARBA" id="ARBA00022723"/>
    </source>
</evidence>
<proteinExistence type="inferred from homology"/>
<dbReference type="InterPro" id="IPR013785">
    <property type="entry name" value="Aldolase_TIM"/>
</dbReference>
<dbReference type="InterPro" id="IPR026019">
    <property type="entry name" value="Ribul_P_3_epim"/>
</dbReference>
<dbReference type="PROSITE" id="PS01085">
    <property type="entry name" value="RIBUL_P_3_EPIMER_1"/>
    <property type="match status" value="1"/>
</dbReference>
<dbReference type="SUPFAM" id="SSF51366">
    <property type="entry name" value="Ribulose-phoshate binding barrel"/>
    <property type="match status" value="1"/>
</dbReference>
<dbReference type="AlphaFoldDB" id="A0A6J7FGI6"/>
<evidence type="ECO:0000256" key="7">
    <source>
        <dbReference type="ARBA" id="ARBA00013188"/>
    </source>
</evidence>
<evidence type="ECO:0000256" key="2">
    <source>
        <dbReference type="ARBA" id="ARBA00001936"/>
    </source>
</evidence>
<organism evidence="10">
    <name type="scientific">freshwater metagenome</name>
    <dbReference type="NCBI Taxonomy" id="449393"/>
    <lineage>
        <taxon>unclassified sequences</taxon>
        <taxon>metagenomes</taxon>
        <taxon>ecological metagenomes</taxon>
    </lineage>
</organism>
<reference evidence="10" key="1">
    <citation type="submission" date="2020-05" db="EMBL/GenBank/DDBJ databases">
        <authorList>
            <person name="Chiriac C."/>
            <person name="Salcher M."/>
            <person name="Ghai R."/>
            <person name="Kavagutti S V."/>
        </authorList>
    </citation>
    <scope>NUCLEOTIDE SEQUENCE</scope>
</reference>
<dbReference type="Pfam" id="PF00834">
    <property type="entry name" value="Ribul_P_3_epim"/>
    <property type="match status" value="1"/>
</dbReference>
<sequence length="224" mass="24095">MSSVRICPSILNADRQNLFSEILRIASVSDLLHLDVMDNKFVPNFTFSFEEAVHIIEQSPLAVDSHLMIADPDIQAPLYAEHGSASVTFHLEAASDVKSLISNIASNGARVGIAIKPGTPFSSVEPFMADIDMLLVMTVEPGFGGQKFMSDMMPKVAAARSWILANQLDDLWLQVDGGISLATINEATLSGADTFVAGSAVFNSPEPAVMVRDIRLAAEKCRTA</sequence>
<evidence type="ECO:0000256" key="5">
    <source>
        <dbReference type="ARBA" id="ARBA00001954"/>
    </source>
</evidence>
<dbReference type="EMBL" id="CAFBME010000035">
    <property type="protein sequence ID" value="CAB4892888.1"/>
    <property type="molecule type" value="Genomic_DNA"/>
</dbReference>
<dbReference type="GO" id="GO:0005737">
    <property type="term" value="C:cytoplasm"/>
    <property type="evidence" value="ECO:0007669"/>
    <property type="project" value="UniProtKB-ARBA"/>
</dbReference>
<dbReference type="GO" id="GO:0046872">
    <property type="term" value="F:metal ion binding"/>
    <property type="evidence" value="ECO:0007669"/>
    <property type="project" value="UniProtKB-KW"/>
</dbReference>
<keyword evidence="9" id="KW-0413">Isomerase</keyword>
<name>A0A6J7FGI6_9ZZZZ</name>
<comment type="cofactor">
    <cofactor evidence="5">
        <name>Fe(2+)</name>
        <dbReference type="ChEBI" id="CHEBI:29033"/>
    </cofactor>
</comment>
<keyword evidence="8" id="KW-0479">Metal-binding</keyword>
<comment type="cofactor">
    <cofactor evidence="3">
        <name>Co(2+)</name>
        <dbReference type="ChEBI" id="CHEBI:48828"/>
    </cofactor>
</comment>
<dbReference type="PANTHER" id="PTHR11749">
    <property type="entry name" value="RIBULOSE-5-PHOSPHATE-3-EPIMERASE"/>
    <property type="match status" value="1"/>
</dbReference>
<dbReference type="NCBIfam" id="NF004076">
    <property type="entry name" value="PRK05581.1-4"/>
    <property type="match status" value="1"/>
</dbReference>
<evidence type="ECO:0000256" key="6">
    <source>
        <dbReference type="ARBA" id="ARBA00009541"/>
    </source>
</evidence>
<evidence type="ECO:0000256" key="9">
    <source>
        <dbReference type="ARBA" id="ARBA00023235"/>
    </source>
</evidence>
<evidence type="ECO:0000256" key="4">
    <source>
        <dbReference type="ARBA" id="ARBA00001947"/>
    </source>
</evidence>
<dbReference type="GO" id="GO:0005975">
    <property type="term" value="P:carbohydrate metabolic process"/>
    <property type="evidence" value="ECO:0007669"/>
    <property type="project" value="InterPro"/>
</dbReference>
<accession>A0A6J7FGI6</accession>
<comment type="similarity">
    <text evidence="6">Belongs to the ribulose-phosphate 3-epimerase family.</text>
</comment>
<dbReference type="PROSITE" id="PS01086">
    <property type="entry name" value="RIBUL_P_3_EPIMER_2"/>
    <property type="match status" value="1"/>
</dbReference>
<evidence type="ECO:0000256" key="3">
    <source>
        <dbReference type="ARBA" id="ARBA00001941"/>
    </source>
</evidence>
<dbReference type="FunFam" id="3.20.20.70:FF:000004">
    <property type="entry name" value="Ribulose-phosphate 3-epimerase"/>
    <property type="match status" value="1"/>
</dbReference>
<evidence type="ECO:0000313" key="10">
    <source>
        <dbReference type="EMBL" id="CAB4892888.1"/>
    </source>
</evidence>
<dbReference type="InterPro" id="IPR000056">
    <property type="entry name" value="Ribul_P_3_epim-like"/>
</dbReference>
<dbReference type="PIRSF" id="PIRSF001461">
    <property type="entry name" value="RPE"/>
    <property type="match status" value="1"/>
</dbReference>
<dbReference type="GO" id="GO:0004750">
    <property type="term" value="F:D-ribulose-phosphate 3-epimerase activity"/>
    <property type="evidence" value="ECO:0007669"/>
    <property type="project" value="UniProtKB-EC"/>
</dbReference>
<dbReference type="InterPro" id="IPR011060">
    <property type="entry name" value="RibuloseP-bd_barrel"/>
</dbReference>